<comment type="caution">
    <text evidence="1">The sequence shown here is derived from an EMBL/GenBank/DDBJ whole genome shotgun (WGS) entry which is preliminary data.</text>
</comment>
<gene>
    <name evidence="1" type="ORF">P3H78_31900</name>
</gene>
<dbReference type="EMBL" id="JARJBB010000042">
    <property type="protein sequence ID" value="MDF3303130.1"/>
    <property type="molecule type" value="Genomic_DNA"/>
</dbReference>
<dbReference type="Proteomes" id="UP001221150">
    <property type="component" value="Unassembled WGS sequence"/>
</dbReference>
<dbReference type="RefSeq" id="WP_276112673.1">
    <property type="nucleotide sequence ID" value="NZ_JARJBB010000042.1"/>
</dbReference>
<protein>
    <submittedName>
        <fullName evidence="1">DUF6317 family protein</fullName>
    </submittedName>
</protein>
<dbReference type="InterPro" id="IPR045558">
    <property type="entry name" value="DUF6317"/>
</dbReference>
<reference evidence="1 2" key="1">
    <citation type="submission" date="2023-03" db="EMBL/GenBank/DDBJ databases">
        <title>Draft genome sequence of Streptomyces sp. K1PA1 isolated from peat swamp forest in Thailand.</title>
        <authorList>
            <person name="Klaysubun C."/>
            <person name="Duangmal K."/>
        </authorList>
    </citation>
    <scope>NUCLEOTIDE SEQUENCE [LARGE SCALE GENOMIC DNA]</scope>
    <source>
        <strain evidence="1 2">K1PA1</strain>
    </source>
</reference>
<evidence type="ECO:0000313" key="2">
    <source>
        <dbReference type="Proteomes" id="UP001221150"/>
    </source>
</evidence>
<evidence type="ECO:0000313" key="1">
    <source>
        <dbReference type="EMBL" id="MDF3303130.1"/>
    </source>
</evidence>
<sequence length="96" mass="10421">MADLKIVTSDVKKMSSTFHAEAKSYAKLHTSVSPAVARSGDDGLDHTIRSMMDAISGLHARLAGRIEEHGDLLDAAVKHLTHRDIDVHGLFEDLMG</sequence>
<organism evidence="1 2">
    <name type="scientific">Streptomyces tropicalis</name>
    <dbReference type="NCBI Taxonomy" id="3034234"/>
    <lineage>
        <taxon>Bacteria</taxon>
        <taxon>Bacillati</taxon>
        <taxon>Actinomycetota</taxon>
        <taxon>Actinomycetes</taxon>
        <taxon>Kitasatosporales</taxon>
        <taxon>Streptomycetaceae</taxon>
        <taxon>Streptomyces</taxon>
    </lineage>
</organism>
<proteinExistence type="predicted"/>
<dbReference type="Pfam" id="PF19840">
    <property type="entry name" value="DUF6317"/>
    <property type="match status" value="1"/>
</dbReference>
<accession>A0ABT6AEP8</accession>
<keyword evidence="2" id="KW-1185">Reference proteome</keyword>
<name>A0ABT6AEP8_9ACTN</name>